<organism evidence="2 4">
    <name type="scientific">Medicago truncatula</name>
    <name type="common">Barrel medic</name>
    <name type="synonym">Medicago tribuloides</name>
    <dbReference type="NCBI Taxonomy" id="3880"/>
    <lineage>
        <taxon>Eukaryota</taxon>
        <taxon>Viridiplantae</taxon>
        <taxon>Streptophyta</taxon>
        <taxon>Embryophyta</taxon>
        <taxon>Tracheophyta</taxon>
        <taxon>Spermatophyta</taxon>
        <taxon>Magnoliopsida</taxon>
        <taxon>eudicotyledons</taxon>
        <taxon>Gunneridae</taxon>
        <taxon>Pentapetalae</taxon>
        <taxon>rosids</taxon>
        <taxon>fabids</taxon>
        <taxon>Fabales</taxon>
        <taxon>Fabaceae</taxon>
        <taxon>Papilionoideae</taxon>
        <taxon>50 kb inversion clade</taxon>
        <taxon>NPAAA clade</taxon>
        <taxon>Hologalegina</taxon>
        <taxon>IRL clade</taxon>
        <taxon>Trifolieae</taxon>
        <taxon>Medicago</taxon>
    </lineage>
</organism>
<evidence type="ECO:0000313" key="3">
    <source>
        <dbReference type="EnsemblPlants" id="KEH40948"/>
    </source>
</evidence>
<evidence type="ECO:0000256" key="1">
    <source>
        <dbReference type="RuleBase" id="RU000461"/>
    </source>
</evidence>
<sequence>MVQNPPRPNTYMPFGNGVHSCPGSELAKLEVLVLLHHLTLSYSLGDACSQLAIVKSICLQPLNLSF</sequence>
<dbReference type="Proteomes" id="UP000002051">
    <property type="component" value="Unassembled WGS sequence"/>
</dbReference>
<dbReference type="EMBL" id="CM001217">
    <property type="protein sequence ID" value="KEH40948.1"/>
    <property type="molecule type" value="Genomic_DNA"/>
</dbReference>
<reference evidence="2 4" key="1">
    <citation type="journal article" date="2011" name="Nature">
        <title>The Medicago genome provides insight into the evolution of rhizobial symbioses.</title>
        <authorList>
            <person name="Young N.D."/>
            <person name="Debelle F."/>
            <person name="Oldroyd G.E."/>
            <person name="Geurts R."/>
            <person name="Cannon S.B."/>
            <person name="Udvardi M.K."/>
            <person name="Benedito V.A."/>
            <person name="Mayer K.F."/>
            <person name="Gouzy J."/>
            <person name="Schoof H."/>
            <person name="Van de Peer Y."/>
            <person name="Proost S."/>
            <person name="Cook D.R."/>
            <person name="Meyers B.C."/>
            <person name="Spannagl M."/>
            <person name="Cheung F."/>
            <person name="De Mita S."/>
            <person name="Krishnakumar V."/>
            <person name="Gundlach H."/>
            <person name="Zhou S."/>
            <person name="Mudge J."/>
            <person name="Bharti A.K."/>
            <person name="Murray J.D."/>
            <person name="Naoumkina M.A."/>
            <person name="Rosen B."/>
            <person name="Silverstein K.A."/>
            <person name="Tang H."/>
            <person name="Rombauts S."/>
            <person name="Zhao P.X."/>
            <person name="Zhou P."/>
            <person name="Barbe V."/>
            <person name="Bardou P."/>
            <person name="Bechner M."/>
            <person name="Bellec A."/>
            <person name="Berger A."/>
            <person name="Berges H."/>
            <person name="Bidwell S."/>
            <person name="Bisseling T."/>
            <person name="Choisne N."/>
            <person name="Couloux A."/>
            <person name="Denny R."/>
            <person name="Deshpande S."/>
            <person name="Dai X."/>
            <person name="Doyle J.J."/>
            <person name="Dudez A.M."/>
            <person name="Farmer A.D."/>
            <person name="Fouteau S."/>
            <person name="Franken C."/>
            <person name="Gibelin C."/>
            <person name="Gish J."/>
            <person name="Goldstein S."/>
            <person name="Gonzalez A.J."/>
            <person name="Green P.J."/>
            <person name="Hallab A."/>
            <person name="Hartog M."/>
            <person name="Hua A."/>
            <person name="Humphray S.J."/>
            <person name="Jeong D.H."/>
            <person name="Jing Y."/>
            <person name="Jocker A."/>
            <person name="Kenton S.M."/>
            <person name="Kim D.J."/>
            <person name="Klee K."/>
            <person name="Lai H."/>
            <person name="Lang C."/>
            <person name="Lin S."/>
            <person name="Macmil S.L."/>
            <person name="Magdelenat G."/>
            <person name="Matthews L."/>
            <person name="McCorrison J."/>
            <person name="Monaghan E.L."/>
            <person name="Mun J.H."/>
            <person name="Najar F.Z."/>
            <person name="Nicholson C."/>
            <person name="Noirot C."/>
            <person name="O'Bleness M."/>
            <person name="Paule C.R."/>
            <person name="Poulain J."/>
            <person name="Prion F."/>
            <person name="Qin B."/>
            <person name="Qu C."/>
            <person name="Retzel E.F."/>
            <person name="Riddle C."/>
            <person name="Sallet E."/>
            <person name="Samain S."/>
            <person name="Samson N."/>
            <person name="Sanders I."/>
            <person name="Saurat O."/>
            <person name="Scarpelli C."/>
            <person name="Schiex T."/>
            <person name="Segurens B."/>
            <person name="Severin A.J."/>
            <person name="Sherrier D.J."/>
            <person name="Shi R."/>
            <person name="Sims S."/>
            <person name="Singer S.R."/>
            <person name="Sinharoy S."/>
            <person name="Sterck L."/>
            <person name="Viollet A."/>
            <person name="Wang B.B."/>
            <person name="Wang K."/>
            <person name="Wang M."/>
            <person name="Wang X."/>
            <person name="Warfsmann J."/>
            <person name="Weissenbach J."/>
            <person name="White D.D."/>
            <person name="White J.D."/>
            <person name="Wiley G.B."/>
            <person name="Wincker P."/>
            <person name="Xing Y."/>
            <person name="Yang L."/>
            <person name="Yao Z."/>
            <person name="Ying F."/>
            <person name="Zhai J."/>
            <person name="Zhou L."/>
            <person name="Zuber A."/>
            <person name="Denarie J."/>
            <person name="Dixon R.A."/>
            <person name="May G.D."/>
            <person name="Schwartz D.C."/>
            <person name="Rogers J."/>
            <person name="Quetier F."/>
            <person name="Town C.D."/>
            <person name="Roe B.A."/>
        </authorList>
    </citation>
    <scope>NUCLEOTIDE SEQUENCE [LARGE SCALE GENOMIC DNA]</scope>
    <source>
        <strain evidence="2">A17</strain>
        <strain evidence="3 4">cv. Jemalong A17</strain>
    </source>
</reference>
<dbReference type="InterPro" id="IPR001128">
    <property type="entry name" value="Cyt_P450"/>
</dbReference>
<dbReference type="STRING" id="3880.A0A072VHQ6"/>
<accession>A0A072VHQ6</accession>
<keyword evidence="1" id="KW-0479">Metal-binding</keyword>
<dbReference type="Pfam" id="PF00067">
    <property type="entry name" value="p450"/>
    <property type="match status" value="1"/>
</dbReference>
<evidence type="ECO:0000313" key="2">
    <source>
        <dbReference type="EMBL" id="KEH40948.1"/>
    </source>
</evidence>
<dbReference type="InterPro" id="IPR036396">
    <property type="entry name" value="Cyt_P450_sf"/>
</dbReference>
<dbReference type="InterPro" id="IPR017972">
    <property type="entry name" value="Cyt_P450_CS"/>
</dbReference>
<keyword evidence="4" id="KW-1185">Reference proteome</keyword>
<dbReference type="GO" id="GO:0020037">
    <property type="term" value="F:heme binding"/>
    <property type="evidence" value="ECO:0007669"/>
    <property type="project" value="InterPro"/>
</dbReference>
<dbReference type="PROSITE" id="PS00086">
    <property type="entry name" value="CYTOCHROME_P450"/>
    <property type="match status" value="1"/>
</dbReference>
<reference evidence="2 4" key="2">
    <citation type="journal article" date="2014" name="BMC Genomics">
        <title>An improved genome release (version Mt4.0) for the model legume Medicago truncatula.</title>
        <authorList>
            <person name="Tang H."/>
            <person name="Krishnakumar V."/>
            <person name="Bidwell S."/>
            <person name="Rosen B."/>
            <person name="Chan A."/>
            <person name="Zhou S."/>
            <person name="Gentzbittel L."/>
            <person name="Childs K.L."/>
            <person name="Yandell M."/>
            <person name="Gundlach H."/>
            <person name="Mayer K.F."/>
            <person name="Schwartz D.C."/>
            <person name="Town C.D."/>
        </authorList>
    </citation>
    <scope>GENOME REANNOTATION</scope>
    <source>
        <strain evidence="2">A17</strain>
        <strain evidence="3 4">cv. Jemalong A17</strain>
    </source>
</reference>
<dbReference type="AlphaFoldDB" id="A0A072VHQ6"/>
<name>A0A072VHQ6_MEDTR</name>
<comment type="similarity">
    <text evidence="1">Belongs to the cytochrome P450 family.</text>
</comment>
<keyword evidence="1" id="KW-0349">Heme</keyword>
<proteinExistence type="inferred from homology"/>
<dbReference type="EnsemblPlants" id="KEH40948">
    <property type="protein sequence ID" value="KEH40948"/>
    <property type="gene ID" value="MTR_1g038803"/>
</dbReference>
<dbReference type="HOGENOM" id="CLU_2834911_0_0_1"/>
<dbReference type="GO" id="GO:0004497">
    <property type="term" value="F:monooxygenase activity"/>
    <property type="evidence" value="ECO:0007669"/>
    <property type="project" value="UniProtKB-KW"/>
</dbReference>
<keyword evidence="1" id="KW-0408">Iron</keyword>
<protein>
    <submittedName>
        <fullName evidence="2">Cytochrome P450 family protein</fullName>
    </submittedName>
</protein>
<gene>
    <name evidence="2" type="ordered locus">MTR_1g038803</name>
</gene>
<keyword evidence="1" id="KW-0560">Oxidoreductase</keyword>
<evidence type="ECO:0000313" key="4">
    <source>
        <dbReference type="Proteomes" id="UP000002051"/>
    </source>
</evidence>
<dbReference type="Gene3D" id="1.10.630.10">
    <property type="entry name" value="Cytochrome P450"/>
    <property type="match status" value="1"/>
</dbReference>
<dbReference type="GO" id="GO:0016705">
    <property type="term" value="F:oxidoreductase activity, acting on paired donors, with incorporation or reduction of molecular oxygen"/>
    <property type="evidence" value="ECO:0007669"/>
    <property type="project" value="InterPro"/>
</dbReference>
<reference evidence="3" key="3">
    <citation type="submission" date="2015-04" db="UniProtKB">
        <authorList>
            <consortium name="EnsemblPlants"/>
        </authorList>
    </citation>
    <scope>IDENTIFICATION</scope>
    <source>
        <strain evidence="3">cv. Jemalong A17</strain>
    </source>
</reference>
<dbReference type="GO" id="GO:0005506">
    <property type="term" value="F:iron ion binding"/>
    <property type="evidence" value="ECO:0007669"/>
    <property type="project" value="InterPro"/>
</dbReference>
<keyword evidence="1" id="KW-0503">Monooxygenase</keyword>
<dbReference type="SUPFAM" id="SSF48264">
    <property type="entry name" value="Cytochrome P450"/>
    <property type="match status" value="1"/>
</dbReference>